<gene>
    <name evidence="6" type="ORF">WJT86_10130</name>
</gene>
<feature type="transmembrane region" description="Helical" evidence="5">
    <location>
        <begin position="104"/>
        <end position="124"/>
    </location>
</feature>
<evidence type="ECO:0000256" key="5">
    <source>
        <dbReference type="SAM" id="Phobius"/>
    </source>
</evidence>
<evidence type="ECO:0000256" key="3">
    <source>
        <dbReference type="ARBA" id="ARBA00022989"/>
    </source>
</evidence>
<feature type="transmembrane region" description="Helical" evidence="5">
    <location>
        <begin position="73"/>
        <end position="92"/>
    </location>
</feature>
<keyword evidence="6" id="KW-0808">Transferase</keyword>
<keyword evidence="7" id="KW-1185">Reference proteome</keyword>
<keyword evidence="6" id="KW-0489">Methyltransferase</keyword>
<evidence type="ECO:0000256" key="4">
    <source>
        <dbReference type="ARBA" id="ARBA00023136"/>
    </source>
</evidence>
<evidence type="ECO:0000313" key="7">
    <source>
        <dbReference type="Proteomes" id="UP001418637"/>
    </source>
</evidence>
<dbReference type="PANTHER" id="PTHR43847">
    <property type="entry name" value="BLL3993 PROTEIN"/>
    <property type="match status" value="1"/>
</dbReference>
<dbReference type="EMBL" id="JBBYXI010000003">
    <property type="protein sequence ID" value="MEN3931413.1"/>
    <property type="molecule type" value="Genomic_DNA"/>
</dbReference>
<accession>A0ABV0BKE0</accession>
<reference evidence="6 7" key="1">
    <citation type="submission" date="2024-04" db="EMBL/GenBank/DDBJ databases">
        <title>A novel species isolated from cricket.</title>
        <authorList>
            <person name="Wang H.-C."/>
        </authorList>
    </citation>
    <scope>NUCLEOTIDE SEQUENCE [LARGE SCALE GENOMIC DNA]</scope>
    <source>
        <strain evidence="6 7">WL0021</strain>
    </source>
</reference>
<sequence length="222" mass="26212">MLRILFATLGRFVFVFILLFSAAGNFYWLEGWLFLLIYTLPSGFSLTLLHHKNPELVYERLNPEKGQIKEDRIISWIILILLNIWIAILGFDGGRFQLGVLPEWTKYIGFSFLVLSQALIHISLKHNPFASTVVRFQTEREQRIIRTGPYKYIRHPIYLFNILLLLGGSFLIQSVIGLALISLFFIIFCLRIRFEEEFLIMNFDAYFKYRQEVKCKIIPFLY</sequence>
<dbReference type="EC" id="2.1.1.100" evidence="6"/>
<dbReference type="GO" id="GO:0032259">
    <property type="term" value="P:methylation"/>
    <property type="evidence" value="ECO:0007669"/>
    <property type="project" value="UniProtKB-KW"/>
</dbReference>
<evidence type="ECO:0000256" key="2">
    <source>
        <dbReference type="ARBA" id="ARBA00022692"/>
    </source>
</evidence>
<dbReference type="GO" id="GO:0004671">
    <property type="term" value="F:protein C-terminal S-isoprenylcysteine carboxyl O-methyltransferase activity"/>
    <property type="evidence" value="ECO:0007669"/>
    <property type="project" value="UniProtKB-EC"/>
</dbReference>
<dbReference type="Gene3D" id="1.20.120.1630">
    <property type="match status" value="1"/>
</dbReference>
<keyword evidence="2 5" id="KW-0812">Transmembrane</keyword>
<dbReference type="Pfam" id="PF04191">
    <property type="entry name" value="PEMT"/>
    <property type="match status" value="1"/>
</dbReference>
<dbReference type="PANTHER" id="PTHR43847:SF1">
    <property type="entry name" value="BLL3993 PROTEIN"/>
    <property type="match status" value="1"/>
</dbReference>
<evidence type="ECO:0000256" key="1">
    <source>
        <dbReference type="ARBA" id="ARBA00004127"/>
    </source>
</evidence>
<organism evidence="6 7">
    <name type="scientific">Hohaiivirga grylli</name>
    <dbReference type="NCBI Taxonomy" id="3133970"/>
    <lineage>
        <taxon>Bacteria</taxon>
        <taxon>Pseudomonadati</taxon>
        <taxon>Pseudomonadota</taxon>
        <taxon>Alphaproteobacteria</taxon>
        <taxon>Hyphomicrobiales</taxon>
        <taxon>Methylobacteriaceae</taxon>
        <taxon>Hohaiivirga</taxon>
    </lineage>
</organism>
<keyword evidence="3 5" id="KW-1133">Transmembrane helix</keyword>
<dbReference type="InterPro" id="IPR007318">
    <property type="entry name" value="Phopholipid_MeTrfase"/>
</dbReference>
<evidence type="ECO:0000313" key="6">
    <source>
        <dbReference type="EMBL" id="MEN3931413.1"/>
    </source>
</evidence>
<feature type="transmembrane region" description="Helical" evidence="5">
    <location>
        <begin position="12"/>
        <end position="38"/>
    </location>
</feature>
<feature type="transmembrane region" description="Helical" evidence="5">
    <location>
        <begin position="157"/>
        <end position="190"/>
    </location>
</feature>
<dbReference type="EC" id="2.1.1.334" evidence="6"/>
<dbReference type="InterPro" id="IPR052527">
    <property type="entry name" value="Metal_cation-efflux_comp"/>
</dbReference>
<comment type="caution">
    <text evidence="6">The sequence shown here is derived from an EMBL/GenBank/DDBJ whole genome shotgun (WGS) entry which is preliminary data.</text>
</comment>
<keyword evidence="4 5" id="KW-0472">Membrane</keyword>
<comment type="subcellular location">
    <subcellularLocation>
        <location evidence="1">Endomembrane system</location>
        <topology evidence="1">Multi-pass membrane protein</topology>
    </subcellularLocation>
</comment>
<name>A0ABV0BKE0_9HYPH</name>
<dbReference type="Proteomes" id="UP001418637">
    <property type="component" value="Unassembled WGS sequence"/>
</dbReference>
<protein>
    <submittedName>
        <fullName evidence="6">Isoprenylcysteine carboxylmethyltransferase family protein</fullName>
        <ecNumber evidence="6">2.1.1.100</ecNumber>
        <ecNumber evidence="6">2.1.1.334</ecNumber>
    </submittedName>
</protein>
<proteinExistence type="predicted"/>